<dbReference type="InterPro" id="IPR003439">
    <property type="entry name" value="ABC_transporter-like_ATP-bd"/>
</dbReference>
<dbReference type="SUPFAM" id="SSF52540">
    <property type="entry name" value="P-loop containing nucleoside triphosphate hydrolases"/>
    <property type="match status" value="1"/>
</dbReference>
<dbReference type="STRING" id="649747.HMPREF0083_02376"/>
<name>U1X3H7_ANEAE</name>
<evidence type="ECO:0000256" key="3">
    <source>
        <dbReference type="ARBA" id="ARBA00022840"/>
    </source>
</evidence>
<keyword evidence="1" id="KW-0813">Transport</keyword>
<evidence type="ECO:0000256" key="1">
    <source>
        <dbReference type="ARBA" id="ARBA00022448"/>
    </source>
</evidence>
<dbReference type="GO" id="GO:0005524">
    <property type="term" value="F:ATP binding"/>
    <property type="evidence" value="ECO:0007669"/>
    <property type="project" value="UniProtKB-KW"/>
</dbReference>
<dbReference type="Proteomes" id="UP000016511">
    <property type="component" value="Unassembled WGS sequence"/>
</dbReference>
<dbReference type="CDD" id="cd03230">
    <property type="entry name" value="ABC_DR_subfamily_A"/>
    <property type="match status" value="1"/>
</dbReference>
<feature type="domain" description="ABC transporter" evidence="4">
    <location>
        <begin position="15"/>
        <end position="248"/>
    </location>
</feature>
<dbReference type="GO" id="GO:0016887">
    <property type="term" value="F:ATP hydrolysis activity"/>
    <property type="evidence" value="ECO:0007669"/>
    <property type="project" value="InterPro"/>
</dbReference>
<dbReference type="InterPro" id="IPR051782">
    <property type="entry name" value="ABC_Transporter_VariousFunc"/>
</dbReference>
<keyword evidence="6" id="KW-1185">Reference proteome</keyword>
<dbReference type="SMART" id="SM00382">
    <property type="entry name" value="AAA"/>
    <property type="match status" value="1"/>
</dbReference>
<dbReference type="InterPro" id="IPR003593">
    <property type="entry name" value="AAA+_ATPase"/>
</dbReference>
<dbReference type="PATRIC" id="fig|649747.3.peg.2159"/>
<organism evidence="5 6">
    <name type="scientific">Aneurinibacillus aneurinilyticus ATCC 12856</name>
    <dbReference type="NCBI Taxonomy" id="649747"/>
    <lineage>
        <taxon>Bacteria</taxon>
        <taxon>Bacillati</taxon>
        <taxon>Bacillota</taxon>
        <taxon>Bacilli</taxon>
        <taxon>Bacillales</taxon>
        <taxon>Paenibacillaceae</taxon>
        <taxon>Aneurinibacillus group</taxon>
        <taxon>Aneurinibacillus</taxon>
    </lineage>
</organism>
<keyword evidence="2" id="KW-0547">Nucleotide-binding</keyword>
<protein>
    <submittedName>
        <fullName evidence="5">ABC transporter, ATP-binding protein</fullName>
    </submittedName>
</protein>
<evidence type="ECO:0000256" key="2">
    <source>
        <dbReference type="ARBA" id="ARBA00022741"/>
    </source>
</evidence>
<dbReference type="Gene3D" id="3.40.50.300">
    <property type="entry name" value="P-loop containing nucleotide triphosphate hydrolases"/>
    <property type="match status" value="1"/>
</dbReference>
<comment type="caution">
    <text evidence="5">The sequence shown here is derived from an EMBL/GenBank/DDBJ whole genome shotgun (WGS) entry which is preliminary data.</text>
</comment>
<dbReference type="eggNOG" id="COG1131">
    <property type="taxonomic scope" value="Bacteria"/>
</dbReference>
<gene>
    <name evidence="5" type="ORF">HMPREF0083_02376</name>
</gene>
<dbReference type="PROSITE" id="PS00211">
    <property type="entry name" value="ABC_TRANSPORTER_1"/>
    <property type="match status" value="1"/>
</dbReference>
<evidence type="ECO:0000313" key="5">
    <source>
        <dbReference type="EMBL" id="ERI09535.1"/>
    </source>
</evidence>
<dbReference type="AlphaFoldDB" id="U1X3H7"/>
<dbReference type="PROSITE" id="PS50893">
    <property type="entry name" value="ABC_TRANSPORTER_2"/>
    <property type="match status" value="1"/>
</dbReference>
<dbReference type="InterPro" id="IPR027417">
    <property type="entry name" value="P-loop_NTPase"/>
</dbReference>
<reference evidence="5 6" key="1">
    <citation type="submission" date="2013-08" db="EMBL/GenBank/DDBJ databases">
        <authorList>
            <person name="Weinstock G."/>
            <person name="Sodergren E."/>
            <person name="Wylie T."/>
            <person name="Fulton L."/>
            <person name="Fulton R."/>
            <person name="Fronick C."/>
            <person name="O'Laughlin M."/>
            <person name="Godfrey J."/>
            <person name="Miner T."/>
            <person name="Herter B."/>
            <person name="Appelbaum E."/>
            <person name="Cordes M."/>
            <person name="Lek S."/>
            <person name="Wollam A."/>
            <person name="Pepin K.H."/>
            <person name="Palsikar V.B."/>
            <person name="Mitreva M."/>
            <person name="Wilson R.K."/>
        </authorList>
    </citation>
    <scope>NUCLEOTIDE SEQUENCE [LARGE SCALE GENOMIC DNA]</scope>
    <source>
        <strain evidence="5 6">ATCC 12856</strain>
    </source>
</reference>
<dbReference type="PANTHER" id="PTHR42939">
    <property type="entry name" value="ABC TRANSPORTER ATP-BINDING PROTEIN ALBC-RELATED"/>
    <property type="match status" value="1"/>
</dbReference>
<keyword evidence="3 5" id="KW-0067">ATP-binding</keyword>
<dbReference type="EMBL" id="AWSJ01000147">
    <property type="protein sequence ID" value="ERI09535.1"/>
    <property type="molecule type" value="Genomic_DNA"/>
</dbReference>
<evidence type="ECO:0000313" key="6">
    <source>
        <dbReference type="Proteomes" id="UP000016511"/>
    </source>
</evidence>
<accession>U1X3H7</accession>
<dbReference type="InterPro" id="IPR017871">
    <property type="entry name" value="ABC_transporter-like_CS"/>
</dbReference>
<dbReference type="HOGENOM" id="CLU_000604_1_2_9"/>
<dbReference type="PANTHER" id="PTHR42939:SF3">
    <property type="entry name" value="ABC TRANSPORTER ATP-BINDING COMPONENT"/>
    <property type="match status" value="1"/>
</dbReference>
<proteinExistence type="predicted"/>
<sequence>MQSKRNRSKEGETVMKESNVILFQDVVKTRENIQVGPLNIQIPQGCVTAIVGTNGSGKTTLLSMCMGFVHPDRGVISIFQEQIQSDRDAALKARIGFVGEHPNSDDNDWTADQLAAFTAQWYPKWDWQFYQHHVTKYGIPPKKKLHKLSKGMRRKLDLIIAMSPQPELLLLDEPSSGLDPLAWRMMIDDMHTYLQDGKRSVVIATHSIEEVKRLADYILFMYKGQVLQMVEKDAMFDAWKEFFIDGKADDYDRVPGLVKAIQERYGVRLISNNAEKLEAFLQKNEIPALQTKSMELDDILAYLIELNDEGRNIQR</sequence>
<dbReference type="Pfam" id="PF00005">
    <property type="entry name" value="ABC_tran"/>
    <property type="match status" value="1"/>
</dbReference>
<evidence type="ECO:0000259" key="4">
    <source>
        <dbReference type="PROSITE" id="PS50893"/>
    </source>
</evidence>